<reference evidence="2 3" key="1">
    <citation type="submission" date="2023-11" db="EMBL/GenBank/DDBJ databases">
        <title>Novel species in genus Nocardioides.</title>
        <authorList>
            <person name="Zhou H."/>
        </authorList>
    </citation>
    <scope>NUCLEOTIDE SEQUENCE [LARGE SCALE GENOMIC DNA]</scope>
    <source>
        <strain evidence="2 3">S-58</strain>
    </source>
</reference>
<dbReference type="Pfam" id="PF01872">
    <property type="entry name" value="RibD_C"/>
    <property type="match status" value="1"/>
</dbReference>
<sequence length="189" mass="20290">MTKTWEGLVFIGTSVDGQVARADGSLDWLVTRGEAAGDAGYAAFMERVDVILMGRATYEVARGFDPWPYAETPVVVLSTTLAAGQDDRVRVVRSLDEASDLFDGMRAGGVYVDGASTVRSCLAAGLVDELTISQVPVLIGAGIPLFGSLPHDIDLSVERSRARRRHGPDDLPRAPRLAPLLRRAAAQPW</sequence>
<gene>
    <name evidence="2" type="ORF">SFC79_04590</name>
</gene>
<dbReference type="RefSeq" id="WP_322423409.1">
    <property type="nucleotide sequence ID" value="NZ_JAXQPW010000001.1"/>
</dbReference>
<accession>A0ABU5K7U5</accession>
<dbReference type="Proteomes" id="UP001291999">
    <property type="component" value="Unassembled WGS sequence"/>
</dbReference>
<evidence type="ECO:0000259" key="1">
    <source>
        <dbReference type="Pfam" id="PF01872"/>
    </source>
</evidence>
<dbReference type="PANTHER" id="PTHR38011">
    <property type="entry name" value="DIHYDROFOLATE REDUCTASE FAMILY PROTEIN (AFU_ORTHOLOGUE AFUA_8G06820)"/>
    <property type="match status" value="1"/>
</dbReference>
<proteinExistence type="predicted"/>
<feature type="domain" description="Bacterial bifunctional deaminase-reductase C-terminal" evidence="1">
    <location>
        <begin position="9"/>
        <end position="152"/>
    </location>
</feature>
<dbReference type="Gene3D" id="3.40.430.10">
    <property type="entry name" value="Dihydrofolate Reductase, subunit A"/>
    <property type="match status" value="1"/>
</dbReference>
<comment type="caution">
    <text evidence="2">The sequence shown here is derived from an EMBL/GenBank/DDBJ whole genome shotgun (WGS) entry which is preliminary data.</text>
</comment>
<evidence type="ECO:0000313" key="3">
    <source>
        <dbReference type="Proteomes" id="UP001291999"/>
    </source>
</evidence>
<organism evidence="2 3">
    <name type="scientific">Nocardioides renjunii</name>
    <dbReference type="NCBI Taxonomy" id="3095075"/>
    <lineage>
        <taxon>Bacteria</taxon>
        <taxon>Bacillati</taxon>
        <taxon>Actinomycetota</taxon>
        <taxon>Actinomycetes</taxon>
        <taxon>Propionibacteriales</taxon>
        <taxon>Nocardioidaceae</taxon>
        <taxon>Nocardioides</taxon>
    </lineage>
</organism>
<name>A0ABU5K7U5_9ACTN</name>
<protein>
    <submittedName>
        <fullName evidence="2">Dihydrofolate reductase family protein</fullName>
    </submittedName>
</protein>
<dbReference type="InterPro" id="IPR002734">
    <property type="entry name" value="RibDG_C"/>
</dbReference>
<dbReference type="InterPro" id="IPR024072">
    <property type="entry name" value="DHFR-like_dom_sf"/>
</dbReference>
<dbReference type="EMBL" id="JAXQPW010000001">
    <property type="protein sequence ID" value="MDZ5661034.1"/>
    <property type="molecule type" value="Genomic_DNA"/>
</dbReference>
<keyword evidence="3" id="KW-1185">Reference proteome</keyword>
<dbReference type="InterPro" id="IPR050765">
    <property type="entry name" value="Riboflavin_Biosynth_HTPR"/>
</dbReference>
<evidence type="ECO:0000313" key="2">
    <source>
        <dbReference type="EMBL" id="MDZ5661034.1"/>
    </source>
</evidence>
<dbReference type="SUPFAM" id="SSF53597">
    <property type="entry name" value="Dihydrofolate reductase-like"/>
    <property type="match status" value="1"/>
</dbReference>
<dbReference type="PANTHER" id="PTHR38011:SF11">
    <property type="entry name" value="2,5-DIAMINO-6-RIBOSYLAMINO-4(3H)-PYRIMIDINONE 5'-PHOSPHATE REDUCTASE"/>
    <property type="match status" value="1"/>
</dbReference>